<sequence length="46" mass="5309">MGNADLKFINLLVEKGANFIEKNKMGNDSLSFDKDFSKDKKFSEFF</sequence>
<accession>A0ABM8JPF0</accession>
<dbReference type="EMBL" id="AP028955">
    <property type="protein sequence ID" value="BET39187.1"/>
    <property type="molecule type" value="Genomic_DNA"/>
</dbReference>
<gene>
    <name evidence="1" type="ORF">SAP269_17760</name>
</gene>
<dbReference type="Proteomes" id="UP001473424">
    <property type="component" value="Chromosome"/>
</dbReference>
<evidence type="ECO:0000313" key="2">
    <source>
        <dbReference type="Proteomes" id="UP001473424"/>
    </source>
</evidence>
<keyword evidence="2" id="KW-1185">Reference proteome</keyword>
<organism evidence="1 2">
    <name type="scientific">Spiroplasma ixodetis</name>
    <dbReference type="NCBI Taxonomy" id="2141"/>
    <lineage>
        <taxon>Bacteria</taxon>
        <taxon>Bacillati</taxon>
        <taxon>Mycoplasmatota</taxon>
        <taxon>Mollicutes</taxon>
        <taxon>Entomoplasmatales</taxon>
        <taxon>Spiroplasmataceae</taxon>
        <taxon>Spiroplasma</taxon>
    </lineage>
</organism>
<evidence type="ECO:0008006" key="3">
    <source>
        <dbReference type="Google" id="ProtNLM"/>
    </source>
</evidence>
<name>A0ABM8JPF0_9MOLU</name>
<proteinExistence type="predicted"/>
<protein>
    <recommendedName>
        <fullName evidence="3">Ankyrin repeat domain-containing protein</fullName>
    </recommendedName>
</protein>
<evidence type="ECO:0000313" key="1">
    <source>
        <dbReference type="EMBL" id="BET39187.1"/>
    </source>
</evidence>
<reference evidence="2" key="1">
    <citation type="journal article" date="2024" name="FEMS Microbiol. Lett.">
        <title>Genomic insights into Spiroplasma endosymbionts that induce male-killing and protective phenotypes in the pea aphid.</title>
        <authorList>
            <person name="Arai H."/>
            <person name="Legeai F."/>
            <person name="Kageyama D."/>
            <person name="Sugio A."/>
            <person name="Simon J.C."/>
        </authorList>
    </citation>
    <scope>NUCLEOTIDE SEQUENCE [LARGE SCALE GENOMIC DNA]</scope>
    <source>
        <strain evidence="2">sAp269</strain>
    </source>
</reference>